<dbReference type="EMBL" id="JALJOS010000091">
    <property type="protein sequence ID" value="KAK9816081.1"/>
    <property type="molecule type" value="Genomic_DNA"/>
</dbReference>
<organism evidence="1 2">
    <name type="scientific">Apatococcus lobatus</name>
    <dbReference type="NCBI Taxonomy" id="904363"/>
    <lineage>
        <taxon>Eukaryota</taxon>
        <taxon>Viridiplantae</taxon>
        <taxon>Chlorophyta</taxon>
        <taxon>core chlorophytes</taxon>
        <taxon>Trebouxiophyceae</taxon>
        <taxon>Chlorellales</taxon>
        <taxon>Chlorellaceae</taxon>
        <taxon>Apatococcus</taxon>
    </lineage>
</organism>
<proteinExistence type="predicted"/>
<sequence length="156" mass="16415">MDCDGFARNLRVVASVPAGCRLGHGAGGSLYVSGPGFLENARRFLGNEGRERTCATVATLLTAARERLADMEASRWAEGGGGTSCKERRELEGRARQLAEALADCSRGLESLQATYATDASTVAHLEVLGKGFAVLGARAEGLVRALTAQDRLFGD</sequence>
<keyword evidence="2" id="KW-1185">Reference proteome</keyword>
<gene>
    <name evidence="1" type="ORF">WJX74_000703</name>
</gene>
<reference evidence="1 2" key="1">
    <citation type="journal article" date="2024" name="Nat. Commun.">
        <title>Phylogenomics reveals the evolutionary origins of lichenization in chlorophyte algae.</title>
        <authorList>
            <person name="Puginier C."/>
            <person name="Libourel C."/>
            <person name="Otte J."/>
            <person name="Skaloud P."/>
            <person name="Haon M."/>
            <person name="Grisel S."/>
            <person name="Petersen M."/>
            <person name="Berrin J.G."/>
            <person name="Delaux P.M."/>
            <person name="Dal Grande F."/>
            <person name="Keller J."/>
        </authorList>
    </citation>
    <scope>NUCLEOTIDE SEQUENCE [LARGE SCALE GENOMIC DNA]</scope>
    <source>
        <strain evidence="1 2">SAG 2145</strain>
    </source>
</reference>
<comment type="caution">
    <text evidence="1">The sequence shown here is derived from an EMBL/GenBank/DDBJ whole genome shotgun (WGS) entry which is preliminary data.</text>
</comment>
<evidence type="ECO:0000313" key="1">
    <source>
        <dbReference type="EMBL" id="KAK9816081.1"/>
    </source>
</evidence>
<evidence type="ECO:0000313" key="2">
    <source>
        <dbReference type="Proteomes" id="UP001438707"/>
    </source>
</evidence>
<name>A0AAW1Q2R7_9CHLO</name>
<dbReference type="AlphaFoldDB" id="A0AAW1Q2R7"/>
<dbReference type="Proteomes" id="UP001438707">
    <property type="component" value="Unassembled WGS sequence"/>
</dbReference>
<accession>A0AAW1Q2R7</accession>
<protein>
    <submittedName>
        <fullName evidence="1">Uncharacterized protein</fullName>
    </submittedName>
</protein>